<dbReference type="AlphaFoldDB" id="A0A2N0QSS5"/>
<dbReference type="EMBL" id="LLXH01003525">
    <property type="protein sequence ID" value="PKC54113.1"/>
    <property type="molecule type" value="Genomic_DNA"/>
</dbReference>
<accession>A0A2N0QSS5</accession>
<reference evidence="2 3" key="1">
    <citation type="submission" date="2017-10" db="EMBL/GenBank/DDBJ databases">
        <title>Extensive intraspecific genome diversity in a model arbuscular mycorrhizal fungus.</title>
        <authorList>
            <person name="Chen E.C.H."/>
            <person name="Morin E."/>
            <person name="Baudet D."/>
            <person name="Noel J."/>
            <person name="Ndikumana S."/>
            <person name="Charron P."/>
            <person name="St-Onge C."/>
            <person name="Giorgi J."/>
            <person name="Grigoriev I.V."/>
            <person name="Roux C."/>
            <person name="Martin F.M."/>
            <person name="Corradi N."/>
        </authorList>
    </citation>
    <scope>NUCLEOTIDE SEQUENCE [LARGE SCALE GENOMIC DNA]</scope>
    <source>
        <strain evidence="2 3">A1</strain>
    </source>
</reference>
<keyword evidence="1" id="KW-1133">Transmembrane helix</keyword>
<sequence>MAEPNKEFRVLTIMLYNINLFYPVFFLLVLLEFSYKCRLKEGVLSKNKYTYREVINDYTVISLTNIYDTKETYQSYIDKDKTIGKDKSKHLIIHFYTAKDHDVCVNGTNPDLIDLKFHAHNLRQLKLAEDL</sequence>
<feature type="transmembrane region" description="Helical" evidence="1">
    <location>
        <begin position="13"/>
        <end position="31"/>
    </location>
</feature>
<evidence type="ECO:0000313" key="2">
    <source>
        <dbReference type="EMBL" id="PKC54113.1"/>
    </source>
</evidence>
<comment type="caution">
    <text evidence="2">The sequence shown here is derived from an EMBL/GenBank/DDBJ whole genome shotgun (WGS) entry which is preliminary data.</text>
</comment>
<evidence type="ECO:0000256" key="1">
    <source>
        <dbReference type="SAM" id="Phobius"/>
    </source>
</evidence>
<organism evidence="2 3">
    <name type="scientific">Rhizophagus irregularis</name>
    <dbReference type="NCBI Taxonomy" id="588596"/>
    <lineage>
        <taxon>Eukaryota</taxon>
        <taxon>Fungi</taxon>
        <taxon>Fungi incertae sedis</taxon>
        <taxon>Mucoromycota</taxon>
        <taxon>Glomeromycotina</taxon>
        <taxon>Glomeromycetes</taxon>
        <taxon>Glomerales</taxon>
        <taxon>Glomeraceae</taxon>
        <taxon>Rhizophagus</taxon>
    </lineage>
</organism>
<proteinExistence type="predicted"/>
<dbReference type="VEuPathDB" id="FungiDB:RhiirA1_403851"/>
<protein>
    <submittedName>
        <fullName evidence="2">Uncharacterized protein</fullName>
    </submittedName>
</protein>
<dbReference type="Proteomes" id="UP000232688">
    <property type="component" value="Unassembled WGS sequence"/>
</dbReference>
<keyword evidence="1" id="KW-0472">Membrane</keyword>
<gene>
    <name evidence="2" type="ORF">RhiirA1_403851</name>
</gene>
<reference evidence="2 3" key="2">
    <citation type="submission" date="2017-10" db="EMBL/GenBank/DDBJ databases">
        <title>Genome analyses suggest a sexual origin of heterokaryosis in a supposedly ancient asexual fungus.</title>
        <authorList>
            <person name="Corradi N."/>
            <person name="Sedzielewska K."/>
            <person name="Noel J."/>
            <person name="Charron P."/>
            <person name="Farinelli L."/>
            <person name="Marton T."/>
            <person name="Kruger M."/>
            <person name="Pelin A."/>
            <person name="Brachmann A."/>
            <person name="Corradi N."/>
        </authorList>
    </citation>
    <scope>NUCLEOTIDE SEQUENCE [LARGE SCALE GENOMIC DNA]</scope>
    <source>
        <strain evidence="2 3">A1</strain>
    </source>
</reference>
<name>A0A2N0QSS5_9GLOM</name>
<evidence type="ECO:0000313" key="3">
    <source>
        <dbReference type="Proteomes" id="UP000232688"/>
    </source>
</evidence>
<keyword evidence="1" id="KW-0812">Transmembrane</keyword>